<proteinExistence type="predicted"/>
<sequence>MLAHTGRRDTVHSGLQHLDNASPRRRITSHKARLAMTTINLHRYHDPHLARCRGTARPPLSAARLPDDDEEKHVLLRRDALVHSPLTHSPTHHAPVPFLAIPYHRTPSNPRLRRLPFLARPDGQQPHVGTSNQRLGTACGRGSPRTQQPCGMPDRPPPPLGSPLC</sequence>
<evidence type="ECO:0000313" key="2">
    <source>
        <dbReference type="EMBL" id="KYK55320.1"/>
    </source>
</evidence>
<dbReference type="AlphaFoldDB" id="A0A151GDZ8"/>
<evidence type="ECO:0000313" key="3">
    <source>
        <dbReference type="Proteomes" id="UP000076580"/>
    </source>
</evidence>
<evidence type="ECO:0000256" key="1">
    <source>
        <dbReference type="SAM" id="MobiDB-lite"/>
    </source>
</evidence>
<dbReference type="GeneID" id="63719926"/>
<feature type="region of interest" description="Disordered" evidence="1">
    <location>
        <begin position="119"/>
        <end position="165"/>
    </location>
</feature>
<feature type="compositionally biased region" description="Basic and acidic residues" evidence="1">
    <location>
        <begin position="1"/>
        <end position="11"/>
    </location>
</feature>
<keyword evidence="3" id="KW-1185">Reference proteome</keyword>
<feature type="compositionally biased region" description="Pro residues" evidence="1">
    <location>
        <begin position="154"/>
        <end position="165"/>
    </location>
</feature>
<protein>
    <submittedName>
        <fullName evidence="2">Uncharacterized protein</fullName>
    </submittedName>
</protein>
<name>A0A151GDZ8_DRECN</name>
<organism evidence="2 3">
    <name type="scientific">Drechmeria coniospora</name>
    <name type="common">Nematophagous fungus</name>
    <name type="synonym">Meria coniospora</name>
    <dbReference type="NCBI Taxonomy" id="98403"/>
    <lineage>
        <taxon>Eukaryota</taxon>
        <taxon>Fungi</taxon>
        <taxon>Dikarya</taxon>
        <taxon>Ascomycota</taxon>
        <taxon>Pezizomycotina</taxon>
        <taxon>Sordariomycetes</taxon>
        <taxon>Hypocreomycetidae</taxon>
        <taxon>Hypocreales</taxon>
        <taxon>Ophiocordycipitaceae</taxon>
        <taxon>Drechmeria</taxon>
    </lineage>
</organism>
<accession>A0A151GDZ8</accession>
<comment type="caution">
    <text evidence="2">The sequence shown here is derived from an EMBL/GenBank/DDBJ whole genome shotgun (WGS) entry which is preliminary data.</text>
</comment>
<reference evidence="2 3" key="1">
    <citation type="journal article" date="2016" name="Sci. Rep.">
        <title>Insights into Adaptations to a Near-Obligate Nematode Endoparasitic Lifestyle from the Finished Genome of Drechmeria coniospora.</title>
        <authorList>
            <person name="Zhang L."/>
            <person name="Zhou Z."/>
            <person name="Guo Q."/>
            <person name="Fokkens L."/>
            <person name="Miskei M."/>
            <person name="Pocsi I."/>
            <person name="Zhang W."/>
            <person name="Chen M."/>
            <person name="Wang L."/>
            <person name="Sun Y."/>
            <person name="Donzelli B.G."/>
            <person name="Gibson D.M."/>
            <person name="Nelson D.R."/>
            <person name="Luo J.G."/>
            <person name="Rep M."/>
            <person name="Liu H."/>
            <person name="Yang S."/>
            <person name="Wang J."/>
            <person name="Krasnoff S.B."/>
            <person name="Xu Y."/>
            <person name="Molnar I."/>
            <person name="Lin M."/>
        </authorList>
    </citation>
    <scope>NUCLEOTIDE SEQUENCE [LARGE SCALE GENOMIC DNA]</scope>
    <source>
        <strain evidence="2 3">ARSEF 6962</strain>
    </source>
</reference>
<dbReference type="EMBL" id="LAYC01000003">
    <property type="protein sequence ID" value="KYK55320.1"/>
    <property type="molecule type" value="Genomic_DNA"/>
</dbReference>
<feature type="region of interest" description="Disordered" evidence="1">
    <location>
        <begin position="1"/>
        <end position="29"/>
    </location>
</feature>
<dbReference type="InParanoid" id="A0A151GDZ8"/>
<gene>
    <name evidence="2" type="ORF">DCS_07283</name>
</gene>
<dbReference type="RefSeq" id="XP_040654672.1">
    <property type="nucleotide sequence ID" value="XM_040804568.1"/>
</dbReference>
<dbReference type="Proteomes" id="UP000076580">
    <property type="component" value="Chromosome 03"/>
</dbReference>